<accession>F0WFX4</accession>
<dbReference type="HOGENOM" id="CLU_1211648_0_0_1"/>
<reference evidence="1" key="2">
    <citation type="submission" date="2011-02" db="EMBL/GenBank/DDBJ databases">
        <authorList>
            <person name="MacLean D."/>
        </authorList>
    </citation>
    <scope>NUCLEOTIDE SEQUENCE</scope>
</reference>
<gene>
    <name evidence="1" type="primary">AlNc14C86G5508</name>
    <name evidence="1" type="ORF">ALNC14_062510</name>
</gene>
<organism evidence="1">
    <name type="scientific">Albugo laibachii Nc14</name>
    <dbReference type="NCBI Taxonomy" id="890382"/>
    <lineage>
        <taxon>Eukaryota</taxon>
        <taxon>Sar</taxon>
        <taxon>Stramenopiles</taxon>
        <taxon>Oomycota</taxon>
        <taxon>Peronosporomycetes</taxon>
        <taxon>Albuginales</taxon>
        <taxon>Albuginaceae</taxon>
        <taxon>Albugo</taxon>
    </lineage>
</organism>
<name>F0WFX4_9STRA</name>
<proteinExistence type="predicted"/>
<dbReference type="AlphaFoldDB" id="F0WFX4"/>
<protein>
    <submittedName>
        <fullName evidence="1">AlNc14C86G5508 protein</fullName>
    </submittedName>
</protein>
<sequence>MDRRSHIFDGRTYHTGWKLNAKTLNGWIDDKYFYVLAAARASLDPQAFIQKNPGIYILKYNEALFDASLHMEDRTHLAHIKTEDWTLCDQIPVLKLGSKAIRVPGTLYEELERILLKQNFELKTGLFEAQCTKFLQYANEIRSNQGLQRAQDPKPQNSPVLRFLQIYLTETQILQNEDKEGAMCTLRPIEKSEDNRWVVGSSFLQEYSILIKSKGNTVRIHPISRADQG</sequence>
<evidence type="ECO:0000313" key="1">
    <source>
        <dbReference type="EMBL" id="CCA20108.1"/>
    </source>
</evidence>
<reference evidence="1" key="1">
    <citation type="journal article" date="2011" name="PLoS Biol.">
        <title>Gene gain and loss during evolution of obligate parasitism in the white rust pathogen of Arabidopsis thaliana.</title>
        <authorList>
            <person name="Kemen E."/>
            <person name="Gardiner A."/>
            <person name="Schultz-Larsen T."/>
            <person name="Kemen A.C."/>
            <person name="Balmuth A.L."/>
            <person name="Robert-Seilaniantz A."/>
            <person name="Bailey K."/>
            <person name="Holub E."/>
            <person name="Studholme D.J."/>
            <person name="Maclean D."/>
            <person name="Jones J.D."/>
        </authorList>
    </citation>
    <scope>NUCLEOTIDE SEQUENCE</scope>
</reference>
<dbReference type="EMBL" id="FR824131">
    <property type="protein sequence ID" value="CCA20108.1"/>
    <property type="molecule type" value="Genomic_DNA"/>
</dbReference>